<sequence>MFKSFIFNGKEPCPCGSGSLYKNCCKTKKARGFHTEGEFLNYMGKAMRKSRIRTCLVKGCTAKGKNIIKAHALQENRILNKLEVNKKVYMQDFTKAPEMLEIKKGKREPFYLLDKVLIKDATVATCFCETHDDSIFAKIEKFQYTLDTLEEEQLFLFAYKTFAFELYTEIVSKKFQSHMFAGIPQLTKDSSSFKKYRNTNLKIEDLQYYRDYFDTALAQKDYSGLETVVIELPFRVQFANYMTVAPPFDLRGKKIKSIDKKTKRMRFVFFTTFPLENKSYFLVSALKSDLNVYGEYLEQIRNFPIGLIQYYINVFIPLYSQNLIISPALWDSWSEMGQYGVQFTVADPQSIKLLMAVKFHLQNISKASKKQDIKIDTSDMPFDFFIPYTPKP</sequence>
<keyword evidence="2" id="KW-1185">Reference proteome</keyword>
<dbReference type="OrthoDB" id="583051at2"/>
<dbReference type="EMBL" id="SLWV01000002">
    <property type="protein sequence ID" value="TCO79420.1"/>
    <property type="molecule type" value="Genomic_DNA"/>
</dbReference>
<name>A0A4V6NPH9_9FIRM</name>
<protein>
    <recommendedName>
        <fullName evidence="3">SEC-C motif-containing protein</fullName>
    </recommendedName>
</protein>
<comment type="caution">
    <text evidence="1">The sequence shown here is derived from an EMBL/GenBank/DDBJ whole genome shotgun (WGS) entry which is preliminary data.</text>
</comment>
<accession>A0A4V6NPH9</accession>
<gene>
    <name evidence="1" type="ORF">EV214_102139</name>
</gene>
<dbReference type="AlphaFoldDB" id="A0A4V6NPH9"/>
<evidence type="ECO:0000313" key="1">
    <source>
        <dbReference type="EMBL" id="TCO79420.1"/>
    </source>
</evidence>
<proteinExistence type="predicted"/>
<dbReference type="Proteomes" id="UP000294919">
    <property type="component" value="Unassembled WGS sequence"/>
</dbReference>
<evidence type="ECO:0000313" key="2">
    <source>
        <dbReference type="Proteomes" id="UP000294919"/>
    </source>
</evidence>
<dbReference type="RefSeq" id="WP_132242290.1">
    <property type="nucleotide sequence ID" value="NZ_SLWV01000002.1"/>
</dbReference>
<organism evidence="1 2">
    <name type="scientific">Marinisporobacter balticus</name>
    <dbReference type="NCBI Taxonomy" id="2018667"/>
    <lineage>
        <taxon>Bacteria</taxon>
        <taxon>Bacillati</taxon>
        <taxon>Bacillota</taxon>
        <taxon>Clostridia</taxon>
        <taxon>Peptostreptococcales</taxon>
        <taxon>Thermotaleaceae</taxon>
        <taxon>Marinisporobacter</taxon>
    </lineage>
</organism>
<evidence type="ECO:0008006" key="3">
    <source>
        <dbReference type="Google" id="ProtNLM"/>
    </source>
</evidence>
<reference evidence="1 2" key="1">
    <citation type="submission" date="2019-03" db="EMBL/GenBank/DDBJ databases">
        <title>Genomic Encyclopedia of Type Strains, Phase IV (KMG-IV): sequencing the most valuable type-strain genomes for metagenomic binning, comparative biology and taxonomic classification.</title>
        <authorList>
            <person name="Goeker M."/>
        </authorList>
    </citation>
    <scope>NUCLEOTIDE SEQUENCE [LARGE SCALE GENOMIC DNA]</scope>
    <source>
        <strain evidence="1 2">DSM 102940</strain>
    </source>
</reference>